<organism evidence="1 2">
    <name type="scientific">Colocasia esculenta</name>
    <name type="common">Wild taro</name>
    <name type="synonym">Arum esculentum</name>
    <dbReference type="NCBI Taxonomy" id="4460"/>
    <lineage>
        <taxon>Eukaryota</taxon>
        <taxon>Viridiplantae</taxon>
        <taxon>Streptophyta</taxon>
        <taxon>Embryophyta</taxon>
        <taxon>Tracheophyta</taxon>
        <taxon>Spermatophyta</taxon>
        <taxon>Magnoliopsida</taxon>
        <taxon>Liliopsida</taxon>
        <taxon>Araceae</taxon>
        <taxon>Aroideae</taxon>
        <taxon>Colocasieae</taxon>
        <taxon>Colocasia</taxon>
    </lineage>
</organism>
<dbReference type="EMBL" id="NMUH01002470">
    <property type="protein sequence ID" value="MQM00173.1"/>
    <property type="molecule type" value="Genomic_DNA"/>
</dbReference>
<accession>A0A843VMH2</accession>
<reference evidence="1" key="1">
    <citation type="submission" date="2017-07" db="EMBL/GenBank/DDBJ databases">
        <title>Taro Niue Genome Assembly and Annotation.</title>
        <authorList>
            <person name="Atibalentja N."/>
            <person name="Keating K."/>
            <person name="Fields C.J."/>
        </authorList>
    </citation>
    <scope>NUCLEOTIDE SEQUENCE</scope>
    <source>
        <strain evidence="1">Niue_2</strain>
        <tissue evidence="1">Leaf</tissue>
    </source>
</reference>
<keyword evidence="2" id="KW-1185">Reference proteome</keyword>
<dbReference type="OrthoDB" id="1738613at2759"/>
<name>A0A843VMH2_COLES</name>
<evidence type="ECO:0000313" key="1">
    <source>
        <dbReference type="EMBL" id="MQM00173.1"/>
    </source>
</evidence>
<gene>
    <name evidence="1" type="ORF">Taro_032904</name>
</gene>
<comment type="caution">
    <text evidence="1">The sequence shown here is derived from an EMBL/GenBank/DDBJ whole genome shotgun (WGS) entry which is preliminary data.</text>
</comment>
<dbReference type="Proteomes" id="UP000652761">
    <property type="component" value="Unassembled WGS sequence"/>
</dbReference>
<proteinExistence type="predicted"/>
<sequence length="126" mass="14248">MKDYDAILGLDWLEEHYALVIEKQKADPRLQELVGKAGIALDEDGVIRFHHQERVLELAGVVWRSSWWLGSRRSSTPSRSFSPLCLLRPAQTIILKSTKGPLVSTLPELVSTHCPKTAQKVFWKGL</sequence>
<protein>
    <submittedName>
        <fullName evidence="1">Uncharacterized protein</fullName>
    </submittedName>
</protein>
<dbReference type="AlphaFoldDB" id="A0A843VMH2"/>
<evidence type="ECO:0000313" key="2">
    <source>
        <dbReference type="Proteomes" id="UP000652761"/>
    </source>
</evidence>